<dbReference type="AlphaFoldDB" id="A0ABD1TML1"/>
<feature type="region of interest" description="Disordered" evidence="1">
    <location>
        <begin position="1"/>
        <end position="21"/>
    </location>
</feature>
<proteinExistence type="predicted"/>
<evidence type="ECO:0000256" key="1">
    <source>
        <dbReference type="SAM" id="MobiDB-lite"/>
    </source>
</evidence>
<accession>A0ABD1TML1</accession>
<gene>
    <name evidence="2" type="ORF">Fot_27769</name>
</gene>
<organism evidence="2 3">
    <name type="scientific">Forsythia ovata</name>
    <dbReference type="NCBI Taxonomy" id="205694"/>
    <lineage>
        <taxon>Eukaryota</taxon>
        <taxon>Viridiplantae</taxon>
        <taxon>Streptophyta</taxon>
        <taxon>Embryophyta</taxon>
        <taxon>Tracheophyta</taxon>
        <taxon>Spermatophyta</taxon>
        <taxon>Magnoliopsida</taxon>
        <taxon>eudicotyledons</taxon>
        <taxon>Gunneridae</taxon>
        <taxon>Pentapetalae</taxon>
        <taxon>asterids</taxon>
        <taxon>lamiids</taxon>
        <taxon>Lamiales</taxon>
        <taxon>Oleaceae</taxon>
        <taxon>Forsythieae</taxon>
        <taxon>Forsythia</taxon>
    </lineage>
</organism>
<name>A0ABD1TML1_9LAMI</name>
<sequence>MDEGSDVGFISGAANSSTSCPLSSTVKRMLFESPGQSTPNKRPIEKHVTTEIETLSKITPKKKLRLARVYVELEDSTDSLSGTMIGETAEKFLQYTGKQLIDSGSEVLEKIRIT</sequence>
<protein>
    <submittedName>
        <fullName evidence="2">Uncharacterized protein</fullName>
    </submittedName>
</protein>
<evidence type="ECO:0000313" key="2">
    <source>
        <dbReference type="EMBL" id="KAL2513798.1"/>
    </source>
</evidence>
<dbReference type="EMBL" id="JBFOLJ010000008">
    <property type="protein sequence ID" value="KAL2513798.1"/>
    <property type="molecule type" value="Genomic_DNA"/>
</dbReference>
<dbReference type="Proteomes" id="UP001604277">
    <property type="component" value="Unassembled WGS sequence"/>
</dbReference>
<evidence type="ECO:0000313" key="3">
    <source>
        <dbReference type="Proteomes" id="UP001604277"/>
    </source>
</evidence>
<reference evidence="3" key="1">
    <citation type="submission" date="2024-07" db="EMBL/GenBank/DDBJ databases">
        <title>Two chromosome-level genome assemblies of Korean endemic species Abeliophyllum distichum and Forsythia ovata (Oleaceae).</title>
        <authorList>
            <person name="Jang H."/>
        </authorList>
    </citation>
    <scope>NUCLEOTIDE SEQUENCE [LARGE SCALE GENOMIC DNA]</scope>
</reference>
<keyword evidence="3" id="KW-1185">Reference proteome</keyword>
<comment type="caution">
    <text evidence="2">The sequence shown here is derived from an EMBL/GenBank/DDBJ whole genome shotgun (WGS) entry which is preliminary data.</text>
</comment>